<name>A0ABY9BU67_VITVI</name>
<dbReference type="PANTHER" id="PTHR34202">
    <property type="entry name" value="UPF0548 PROTEIN"/>
    <property type="match status" value="1"/>
</dbReference>
<sequence length="627" mass="71888">MESDTGQWSHLPKDLLAKIAGRLDTRIDFLRFRGVCSSWMSSVSPTFPSKNPLLSLKIPYPIDSIANLNISDPDTPNPRVSFSLIESTLYYLQPLRQTPDSKEALLVKLEEPKPEKVRLMDTFSRRAIQHLPKNFPKVLNTLDFRVREVGKTYGLRFFDVRGKPITRFEFKSILIKKVIMFSKGDEYGLMMIRFRGGLALWRLGEKKWSLIDDGAEKSHFDDVIYYKGRFYAIDYIGRIVVIDVDSLKATELASPVHGSRGNHRHFVESFGELFLVDKYVVTFCNNYSDIVSVVPDYPVHFEVFKFIEEEQKWDWVSDIGDRVLFVDDDRTFSLSSTDFPGFKGNCVYFTEYCFCEEDYDRPGFEAGIFDLEQRIARPLSAFPGQHIKSQVWVWRGKIRTELNSSSRLNSSVKGEVFVCKSLKMVFLLWSRPSPQKQKACLEKSGGINYDSKYKGFTTKPASQLKEDKELSEAGFFINHARILVGSGLDTYEKGKVALENWRHFAFDWAFVDPTTPIRKGVKFCVCTKTFLPWTMMPLEVVYVDEKKNANKAIASFGFGSGTLHGHLLAGEERFSIELDENDQVWYEVLSFSKPGNILSVLGYPYVQSMQKRFAHLSTNAVLKHLSA</sequence>
<keyword evidence="4" id="KW-1185">Reference proteome</keyword>
<gene>
    <name evidence="3" type="ORF">VitviT2T_005755</name>
</gene>
<evidence type="ECO:0000259" key="2">
    <source>
        <dbReference type="Pfam" id="PF09348"/>
    </source>
</evidence>
<evidence type="ECO:0008006" key="5">
    <source>
        <dbReference type="Google" id="ProtNLM"/>
    </source>
</evidence>
<organism evidence="3 4">
    <name type="scientific">Vitis vinifera</name>
    <name type="common">Grape</name>
    <dbReference type="NCBI Taxonomy" id="29760"/>
    <lineage>
        <taxon>Eukaryota</taxon>
        <taxon>Viridiplantae</taxon>
        <taxon>Streptophyta</taxon>
        <taxon>Embryophyta</taxon>
        <taxon>Tracheophyta</taxon>
        <taxon>Spermatophyta</taxon>
        <taxon>Magnoliopsida</taxon>
        <taxon>eudicotyledons</taxon>
        <taxon>Gunneridae</taxon>
        <taxon>Pentapetalae</taxon>
        <taxon>rosids</taxon>
        <taxon>Vitales</taxon>
        <taxon>Vitaceae</taxon>
        <taxon>Viteae</taxon>
        <taxon>Vitis</taxon>
    </lineage>
</organism>
<dbReference type="PANTHER" id="PTHR34202:SF1">
    <property type="entry name" value="UPF0548 PROTEIN"/>
    <property type="match status" value="1"/>
</dbReference>
<dbReference type="Pfam" id="PF03478">
    <property type="entry name" value="Beta-prop_KIB1-4"/>
    <property type="match status" value="1"/>
</dbReference>
<protein>
    <recommendedName>
        <fullName evidence="5">F-box domain-containing protein</fullName>
    </recommendedName>
</protein>
<proteinExistence type="predicted"/>
<dbReference type="Pfam" id="PF09348">
    <property type="entry name" value="DUF1990"/>
    <property type="match status" value="1"/>
</dbReference>
<accession>A0ABY9BU67</accession>
<dbReference type="EMBL" id="CP126651">
    <property type="protein sequence ID" value="WJZ86284.1"/>
    <property type="molecule type" value="Genomic_DNA"/>
</dbReference>
<evidence type="ECO:0000313" key="4">
    <source>
        <dbReference type="Proteomes" id="UP001227230"/>
    </source>
</evidence>
<evidence type="ECO:0000313" key="3">
    <source>
        <dbReference type="EMBL" id="WJZ86284.1"/>
    </source>
</evidence>
<evidence type="ECO:0000259" key="1">
    <source>
        <dbReference type="Pfam" id="PF03478"/>
    </source>
</evidence>
<feature type="domain" description="KIB1-4 beta-propeller" evidence="1">
    <location>
        <begin position="83"/>
        <end position="370"/>
    </location>
</feature>
<dbReference type="InterPro" id="IPR005174">
    <property type="entry name" value="KIB1-4_b-propeller"/>
</dbReference>
<feature type="domain" description="DUF1990" evidence="2">
    <location>
        <begin position="473"/>
        <end position="619"/>
    </location>
</feature>
<dbReference type="Gene3D" id="1.20.1280.50">
    <property type="match status" value="1"/>
</dbReference>
<reference evidence="3 4" key="1">
    <citation type="journal article" date="2023" name="Hortic Res">
        <title>The complete reference genome for grapevine (Vitis vinifera L.) genetics and breeding.</title>
        <authorList>
            <person name="Shi X."/>
            <person name="Cao S."/>
            <person name="Wang X."/>
            <person name="Huang S."/>
            <person name="Wang Y."/>
            <person name="Liu Z."/>
            <person name="Liu W."/>
            <person name="Leng X."/>
            <person name="Peng Y."/>
            <person name="Wang N."/>
            <person name="Wang Y."/>
            <person name="Ma Z."/>
            <person name="Xu X."/>
            <person name="Zhang F."/>
            <person name="Xue H."/>
            <person name="Zhong H."/>
            <person name="Wang Y."/>
            <person name="Zhang K."/>
            <person name="Velt A."/>
            <person name="Avia K."/>
            <person name="Holtgrawe D."/>
            <person name="Grimplet J."/>
            <person name="Matus J.T."/>
            <person name="Ware D."/>
            <person name="Wu X."/>
            <person name="Wang H."/>
            <person name="Liu C."/>
            <person name="Fang Y."/>
            <person name="Rustenholz C."/>
            <person name="Cheng Z."/>
            <person name="Xiao H."/>
            <person name="Zhou Y."/>
        </authorList>
    </citation>
    <scope>NUCLEOTIDE SEQUENCE [LARGE SCALE GENOMIC DNA]</scope>
    <source>
        <strain evidence="4">cv. Pinot noir / PN40024</strain>
        <tissue evidence="3">Leaf</tissue>
    </source>
</reference>
<dbReference type="Proteomes" id="UP001227230">
    <property type="component" value="Chromosome 4"/>
</dbReference>
<dbReference type="InterPro" id="IPR018960">
    <property type="entry name" value="DUF1990"/>
</dbReference>